<accession>A0AAN8F049</accession>
<dbReference type="Proteomes" id="UP001331761">
    <property type="component" value="Unassembled WGS sequence"/>
</dbReference>
<dbReference type="SUPFAM" id="SSF49854">
    <property type="entry name" value="Spermadhesin, CUB domain"/>
    <property type="match status" value="1"/>
</dbReference>
<evidence type="ECO:0000313" key="2">
    <source>
        <dbReference type="Proteomes" id="UP001331761"/>
    </source>
</evidence>
<keyword evidence="2" id="KW-1185">Reference proteome</keyword>
<proteinExistence type="predicted"/>
<sequence length="88" mass="10026">MKCHYWIKAPKGRKVEVKIISFTEGVAVDGCTYAGVEIKTHLDQRLSGHRFCSKVDADTVLKSNLSMVPVITYNRIYATIAKLEYRYV</sequence>
<evidence type="ECO:0000313" key="1">
    <source>
        <dbReference type="EMBL" id="KAK5965187.1"/>
    </source>
</evidence>
<name>A0AAN8F049_TRICO</name>
<dbReference type="InterPro" id="IPR035914">
    <property type="entry name" value="Sperma_CUB_dom_sf"/>
</dbReference>
<organism evidence="1 2">
    <name type="scientific">Trichostrongylus colubriformis</name>
    <name type="common">Black scour worm</name>
    <dbReference type="NCBI Taxonomy" id="6319"/>
    <lineage>
        <taxon>Eukaryota</taxon>
        <taxon>Metazoa</taxon>
        <taxon>Ecdysozoa</taxon>
        <taxon>Nematoda</taxon>
        <taxon>Chromadorea</taxon>
        <taxon>Rhabditida</taxon>
        <taxon>Rhabditina</taxon>
        <taxon>Rhabditomorpha</taxon>
        <taxon>Strongyloidea</taxon>
        <taxon>Trichostrongylidae</taxon>
        <taxon>Trichostrongylus</taxon>
    </lineage>
</organism>
<dbReference type="AlphaFoldDB" id="A0AAN8F049"/>
<reference evidence="1 2" key="1">
    <citation type="submission" date="2019-10" db="EMBL/GenBank/DDBJ databases">
        <title>Assembly and Annotation for the nematode Trichostrongylus colubriformis.</title>
        <authorList>
            <person name="Martin J."/>
        </authorList>
    </citation>
    <scope>NUCLEOTIDE SEQUENCE [LARGE SCALE GENOMIC DNA]</scope>
    <source>
        <strain evidence="1">G859</strain>
        <tissue evidence="1">Whole worm</tissue>
    </source>
</reference>
<dbReference type="EMBL" id="WIXE01024902">
    <property type="protein sequence ID" value="KAK5965187.1"/>
    <property type="molecule type" value="Genomic_DNA"/>
</dbReference>
<comment type="caution">
    <text evidence="1">The sequence shown here is derived from an EMBL/GenBank/DDBJ whole genome shotgun (WGS) entry which is preliminary data.</text>
</comment>
<gene>
    <name evidence="1" type="ORF">GCK32_008788</name>
</gene>
<protein>
    <submittedName>
        <fullName evidence="1">CUB domain-containing protein</fullName>
    </submittedName>
</protein>
<dbReference type="Gene3D" id="2.60.120.290">
    <property type="entry name" value="Spermadhesin, CUB domain"/>
    <property type="match status" value="1"/>
</dbReference>